<dbReference type="HOGENOM" id="CLU_1278638_0_0_1"/>
<dbReference type="WormBase" id="C14A11.9">
    <property type="protein sequence ID" value="CE41762"/>
    <property type="gene ID" value="WBGene00050944"/>
</dbReference>
<dbReference type="GeneID" id="6418836"/>
<evidence type="ECO:0000313" key="3">
    <source>
        <dbReference type="Proteomes" id="UP000001940"/>
    </source>
</evidence>
<protein>
    <submittedName>
        <fullName evidence="2">DASH complex subunit DAM1</fullName>
    </submittedName>
</protein>
<dbReference type="CTD" id="6418836"/>
<dbReference type="OrthoDB" id="5862252at2759"/>
<keyword evidence="3" id="KW-1185">Reference proteome</keyword>
<feature type="region of interest" description="Disordered" evidence="1">
    <location>
        <begin position="110"/>
        <end position="199"/>
    </location>
</feature>
<dbReference type="OMA" id="THNTQAN"/>
<name>A8WFN7_CAEEL</name>
<feature type="region of interest" description="Disordered" evidence="1">
    <location>
        <begin position="68"/>
        <end position="93"/>
    </location>
</feature>
<dbReference type="EMBL" id="BX284606">
    <property type="protein sequence ID" value="CCD63473.1"/>
    <property type="molecule type" value="Genomic_DNA"/>
</dbReference>
<dbReference type="FunCoup" id="A8WFN7">
    <property type="interactions" value="383"/>
</dbReference>
<evidence type="ECO:0000313" key="4">
    <source>
        <dbReference type="WormBase" id="C14A11.9"/>
    </source>
</evidence>
<feature type="compositionally biased region" description="Basic and acidic residues" evidence="1">
    <location>
        <begin position="173"/>
        <end position="182"/>
    </location>
</feature>
<dbReference type="Proteomes" id="UP000001940">
    <property type="component" value="Chromosome X"/>
</dbReference>
<dbReference type="Bgee" id="WBGene00050944">
    <property type="expression patterns" value="Expressed in pharyngeal muscle cell (C elegans) and 4 other cell types or tissues"/>
</dbReference>
<dbReference type="AlphaFoldDB" id="A8WFN7"/>
<evidence type="ECO:0000313" key="2">
    <source>
        <dbReference type="EMBL" id="CCD63473.1"/>
    </source>
</evidence>
<dbReference type="UCSC" id="C14A11.9">
    <property type="organism name" value="c. elegans"/>
</dbReference>
<sequence>MEDRIVAQAHNELEQMLDILTNSFTTMRDLLERSGNRRNDLTRRIQEVNVEFTRFRANGMRNSFERNLARQEEERRMRRRTDSDSSTDSNDSDFDLDFIYPVDLWQFSSPSASGDSNASRNMATSSPPESQTSVQQTADTIAASTSTPPSTTSNITPSRPTTSEQSNTIKRKTAFEKEDAPPAKRSMATSTDDAYFSKF</sequence>
<accession>A8WFN7</accession>
<feature type="compositionally biased region" description="Low complexity" evidence="1">
    <location>
        <begin position="110"/>
        <end position="119"/>
    </location>
</feature>
<feature type="compositionally biased region" description="Polar residues" evidence="1">
    <location>
        <begin position="120"/>
        <end position="136"/>
    </location>
</feature>
<dbReference type="eggNOG" id="ENOG502TIJU">
    <property type="taxonomic scope" value="Eukaryota"/>
</dbReference>
<dbReference type="InParanoid" id="A8WFN7"/>
<feature type="compositionally biased region" description="Basic and acidic residues" evidence="1">
    <location>
        <begin position="68"/>
        <end position="83"/>
    </location>
</feature>
<reference evidence="2 3" key="1">
    <citation type="journal article" date="1998" name="Science">
        <title>Genome sequence of the nematode C. elegans: a platform for investigating biology.</title>
        <authorList>
            <consortium name="The C. elegans sequencing consortium"/>
            <person name="Sulson J.E."/>
            <person name="Waterston R."/>
        </authorList>
    </citation>
    <scope>NUCLEOTIDE SEQUENCE [LARGE SCALE GENOMIC DNA]</scope>
    <source>
        <strain evidence="2 3">Bristol N2</strain>
    </source>
</reference>
<dbReference type="PaxDb" id="6239-C14A11.9"/>
<evidence type="ECO:0000256" key="1">
    <source>
        <dbReference type="SAM" id="MobiDB-lite"/>
    </source>
</evidence>
<gene>
    <name evidence="2 4" type="ORF">C14A11.9</name>
    <name evidence="2" type="ORF">CELE_C14A11.9</name>
</gene>
<dbReference type="SMR" id="A8WFN7"/>
<dbReference type="AGR" id="WB:WBGene00050944"/>
<dbReference type="RefSeq" id="NP_001123106.1">
    <property type="nucleotide sequence ID" value="NM_001129634.7"/>
</dbReference>
<feature type="compositionally biased region" description="Low complexity" evidence="1">
    <location>
        <begin position="137"/>
        <end position="163"/>
    </location>
</feature>
<dbReference type="KEGG" id="cel:CELE_C14A11.9"/>
<organism evidence="2 3">
    <name type="scientific">Caenorhabditis elegans</name>
    <dbReference type="NCBI Taxonomy" id="6239"/>
    <lineage>
        <taxon>Eukaryota</taxon>
        <taxon>Metazoa</taxon>
        <taxon>Ecdysozoa</taxon>
        <taxon>Nematoda</taxon>
        <taxon>Chromadorea</taxon>
        <taxon>Rhabditida</taxon>
        <taxon>Rhabditina</taxon>
        <taxon>Rhabditomorpha</taxon>
        <taxon>Rhabditoidea</taxon>
        <taxon>Rhabditidae</taxon>
        <taxon>Peloderinae</taxon>
        <taxon>Caenorhabditis</taxon>
    </lineage>
</organism>
<proteinExistence type="predicted"/>